<dbReference type="PANTHER" id="PTHR38693:SF1">
    <property type="entry name" value="UBIQUINONE BIOSYNTHESIS ACCESSORY FACTOR UBIJ"/>
    <property type="match status" value="1"/>
</dbReference>
<comment type="caution">
    <text evidence="3">The sequence shown here is derived from an EMBL/GenBank/DDBJ whole genome shotgun (WGS) entry which is preliminary data.</text>
</comment>
<dbReference type="InterPro" id="IPR038989">
    <property type="entry name" value="UbiJ"/>
</dbReference>
<dbReference type="InterPro" id="IPR036527">
    <property type="entry name" value="SCP2_sterol-bd_dom_sf"/>
</dbReference>
<comment type="subcellular location">
    <subcellularLocation>
        <location evidence="1">Cytoplasm</location>
    </subcellularLocation>
</comment>
<dbReference type="Proteomes" id="UP000634667">
    <property type="component" value="Unassembled WGS sequence"/>
</dbReference>
<name>A0ABQ2WUF3_9ALTE</name>
<dbReference type="EMBL" id="BMYR01000011">
    <property type="protein sequence ID" value="GGW68908.1"/>
    <property type="molecule type" value="Genomic_DNA"/>
</dbReference>
<reference evidence="4" key="1">
    <citation type="journal article" date="2019" name="Int. J. Syst. Evol. Microbiol.">
        <title>The Global Catalogue of Microorganisms (GCM) 10K type strain sequencing project: providing services to taxonomists for standard genome sequencing and annotation.</title>
        <authorList>
            <consortium name="The Broad Institute Genomics Platform"/>
            <consortium name="The Broad Institute Genome Sequencing Center for Infectious Disease"/>
            <person name="Wu L."/>
            <person name="Ma J."/>
        </authorList>
    </citation>
    <scope>NUCLEOTIDE SEQUENCE [LARGE SCALE GENOMIC DNA]</scope>
    <source>
        <strain evidence="4">KCTC 23723</strain>
    </source>
</reference>
<evidence type="ECO:0000313" key="4">
    <source>
        <dbReference type="Proteomes" id="UP000634667"/>
    </source>
</evidence>
<keyword evidence="4" id="KW-1185">Reference proteome</keyword>
<evidence type="ECO:0000259" key="2">
    <source>
        <dbReference type="Pfam" id="PF02036"/>
    </source>
</evidence>
<comment type="pathway">
    <text evidence="1">Cofactor biosynthesis; ubiquinone biosynthesis.</text>
</comment>
<feature type="domain" description="SCP2" evidence="2">
    <location>
        <begin position="20"/>
        <end position="113"/>
    </location>
</feature>
<comment type="function">
    <text evidence="1">Required for ubiquinone (coenzyme Q) biosynthesis. Binds hydrophobic ubiquinone biosynthetic intermediates via its SCP2 domain and is essential for the stability of the Ubi complex. May constitute a docking platform where Ubi enzymes assemble and access their SCP2-bound polyprenyl substrates.</text>
</comment>
<organism evidence="3 4">
    <name type="scientific">Alishewanella tabrizica</name>
    <dbReference type="NCBI Taxonomy" id="671278"/>
    <lineage>
        <taxon>Bacteria</taxon>
        <taxon>Pseudomonadati</taxon>
        <taxon>Pseudomonadota</taxon>
        <taxon>Gammaproteobacteria</taxon>
        <taxon>Alteromonadales</taxon>
        <taxon>Alteromonadaceae</taxon>
        <taxon>Alishewanella</taxon>
    </lineage>
</organism>
<gene>
    <name evidence="1" type="primary">ubiJ</name>
    <name evidence="3" type="ORF">GCM10008111_26210</name>
</gene>
<evidence type="ECO:0000256" key="1">
    <source>
        <dbReference type="HAMAP-Rule" id="MF_02215"/>
    </source>
</evidence>
<dbReference type="PANTHER" id="PTHR38693">
    <property type="entry name" value="UBIQUINONE BIOSYNTHESIS PROTEIN UBIJ"/>
    <property type="match status" value="1"/>
</dbReference>
<sequence>MLPLLPQLLCAVAEKLSRKLIAMDANAKPALAKLQGKQLSVTLRDVKLTLVLSATSDALLFNQHDEPTDCRITADIATLKQLRDPSQLTRLIRNDALQIDGDLQVAQQFSQFLQQLNPDWQHALAGYVGDALAYKISRTLQQVQHYIQLKASQLAQVQRELAQDELLLTPSRLETEQFSQQLSELQAKVERLRRQLNTLQE</sequence>
<keyword evidence="1" id="KW-0963">Cytoplasm</keyword>
<dbReference type="SUPFAM" id="SSF55718">
    <property type="entry name" value="SCP-like"/>
    <property type="match status" value="1"/>
</dbReference>
<dbReference type="InterPro" id="IPR003033">
    <property type="entry name" value="SCP2_sterol-bd_dom"/>
</dbReference>
<comment type="similarity">
    <text evidence="1">Belongs to the UbiJ family.</text>
</comment>
<dbReference type="Pfam" id="PF02036">
    <property type="entry name" value="SCP2"/>
    <property type="match status" value="1"/>
</dbReference>
<accession>A0ABQ2WUF3</accession>
<proteinExistence type="inferred from homology"/>
<protein>
    <recommendedName>
        <fullName evidence="1">Ubiquinone biosynthesis accessory factor UbiJ</fullName>
    </recommendedName>
</protein>
<evidence type="ECO:0000313" key="3">
    <source>
        <dbReference type="EMBL" id="GGW68908.1"/>
    </source>
</evidence>
<dbReference type="RefSeq" id="WP_189483686.1">
    <property type="nucleotide sequence ID" value="NZ_BMYR01000011.1"/>
</dbReference>
<keyword evidence="1" id="KW-0831">Ubiquinone biosynthesis</keyword>
<dbReference type="HAMAP" id="MF_02215">
    <property type="entry name" value="UbiJ"/>
    <property type="match status" value="1"/>
</dbReference>